<dbReference type="GO" id="GO:0043958">
    <property type="term" value="F:acryloyl-CoA reductase (NADH) activity"/>
    <property type="evidence" value="ECO:0007669"/>
    <property type="project" value="UniProtKB-EC"/>
</dbReference>
<dbReference type="EC" id="1.3.1.95" evidence="2"/>
<dbReference type="InterPro" id="IPR013154">
    <property type="entry name" value="ADH-like_N"/>
</dbReference>
<organism evidence="2 3">
    <name type="scientific">Alteromonas profundi</name>
    <dbReference type="NCBI Taxonomy" id="2696062"/>
    <lineage>
        <taxon>Bacteria</taxon>
        <taxon>Pseudomonadati</taxon>
        <taxon>Pseudomonadota</taxon>
        <taxon>Gammaproteobacteria</taxon>
        <taxon>Alteromonadales</taxon>
        <taxon>Alteromonadaceae</taxon>
        <taxon>Alteromonas/Salinimonas group</taxon>
        <taxon>Alteromonas</taxon>
    </lineage>
</organism>
<dbReference type="Gene3D" id="3.40.50.720">
    <property type="entry name" value="NAD(P)-binding Rossmann-like Domain"/>
    <property type="match status" value="1"/>
</dbReference>
<dbReference type="Pfam" id="PF00107">
    <property type="entry name" value="ADH_zinc_N"/>
    <property type="match status" value="1"/>
</dbReference>
<comment type="caution">
    <text evidence="2">The sequence shown here is derived from an EMBL/GenBank/DDBJ whole genome shotgun (WGS) entry which is preliminary data.</text>
</comment>
<dbReference type="InterPro" id="IPR051397">
    <property type="entry name" value="Zn-ADH-like_protein"/>
</dbReference>
<dbReference type="InterPro" id="IPR036291">
    <property type="entry name" value="NAD(P)-bd_dom_sf"/>
</dbReference>
<proteinExistence type="predicted"/>
<dbReference type="InterPro" id="IPR013149">
    <property type="entry name" value="ADH-like_C"/>
</dbReference>
<protein>
    <submittedName>
        <fullName evidence="2">Acryloyl-CoA reductase</fullName>
        <ecNumber evidence="2">1.3.1.95</ecNumber>
    </submittedName>
</protein>
<dbReference type="Proteomes" id="UP000470213">
    <property type="component" value="Unassembled WGS sequence"/>
</dbReference>
<keyword evidence="2" id="KW-0560">Oxidoreductase</keyword>
<dbReference type="InterPro" id="IPR011032">
    <property type="entry name" value="GroES-like_sf"/>
</dbReference>
<accession>A0A7X5LL21</accession>
<dbReference type="InterPro" id="IPR020843">
    <property type="entry name" value="ER"/>
</dbReference>
<dbReference type="RefSeq" id="WP_163084937.1">
    <property type="nucleotide sequence ID" value="NZ_JAAAWN010000010.1"/>
</dbReference>
<keyword evidence="3" id="KW-1185">Reference proteome</keyword>
<evidence type="ECO:0000313" key="2">
    <source>
        <dbReference type="EMBL" id="NDV91327.1"/>
    </source>
</evidence>
<dbReference type="GO" id="GO:0043957">
    <property type="term" value="F:acryloyl-CoA reductase (NADPH) activity"/>
    <property type="evidence" value="ECO:0007669"/>
    <property type="project" value="TreeGrafter"/>
</dbReference>
<evidence type="ECO:0000259" key="1">
    <source>
        <dbReference type="SMART" id="SM00829"/>
    </source>
</evidence>
<dbReference type="Gene3D" id="3.90.180.10">
    <property type="entry name" value="Medium-chain alcohol dehydrogenases, catalytic domain"/>
    <property type="match status" value="1"/>
</dbReference>
<gene>
    <name evidence="2" type="ORF">GTH32_09065</name>
</gene>
<dbReference type="SUPFAM" id="SSF50129">
    <property type="entry name" value="GroES-like"/>
    <property type="match status" value="1"/>
</dbReference>
<dbReference type="CDD" id="cd05280">
    <property type="entry name" value="MDR_yhdh_yhfp"/>
    <property type="match status" value="1"/>
</dbReference>
<dbReference type="SUPFAM" id="SSF51735">
    <property type="entry name" value="NAD(P)-binding Rossmann-fold domains"/>
    <property type="match status" value="1"/>
</dbReference>
<dbReference type="PANTHER" id="PTHR43677:SF1">
    <property type="entry name" value="ACRYLYL-COA REDUCTASE ACUI-RELATED"/>
    <property type="match status" value="1"/>
</dbReference>
<dbReference type="Pfam" id="PF08240">
    <property type="entry name" value="ADH_N"/>
    <property type="match status" value="1"/>
</dbReference>
<sequence length="335" mass="35760">MSNNRTFNALLVEENSDNTFSKTVVTRSVDDLPDNELLIEVHYSSLNYKDAMSASGNKRISQNFPHTPGIDAAGVVISDKSNTFSTGDEVLVFGYDLGMNTPGGLGQIISIPAKWAVACPDTLTLKEAMTYGTGGLTAALCIQKLETMGAKPSDGPVAVTGATGGVGSISIALLKHLGYEIIAFSGKPEQSDKLKSLGATEILHRDSLLEVKDALAAKPKWAHAIDTLGGDYLTGLLKHLKPGGAVANVGLAASPEISMSVIPFITRGISLLGVDSVYIPLDDKKHIWHRVATDMKLPNLAQYGQEITLNETPDYLDRFFDGKVVGRYVVNLQDA</sequence>
<dbReference type="AlphaFoldDB" id="A0A7X5LL21"/>
<dbReference type="EMBL" id="JAAAWN010000010">
    <property type="protein sequence ID" value="NDV91327.1"/>
    <property type="molecule type" value="Genomic_DNA"/>
</dbReference>
<reference evidence="2 3" key="1">
    <citation type="submission" date="2020-01" db="EMBL/GenBank/DDBJ databases">
        <authorList>
            <person name="Chen J."/>
            <person name="Zhu S."/>
            <person name="Yang J."/>
        </authorList>
    </citation>
    <scope>NUCLEOTIDE SEQUENCE [LARGE SCALE GENOMIC DNA]</scope>
    <source>
        <strain evidence="2 3">345S023</strain>
    </source>
</reference>
<feature type="domain" description="Enoyl reductase (ER)" evidence="1">
    <location>
        <begin position="18"/>
        <end position="330"/>
    </location>
</feature>
<dbReference type="PANTHER" id="PTHR43677">
    <property type="entry name" value="SHORT-CHAIN DEHYDROGENASE/REDUCTASE"/>
    <property type="match status" value="1"/>
</dbReference>
<evidence type="ECO:0000313" key="3">
    <source>
        <dbReference type="Proteomes" id="UP000470213"/>
    </source>
</evidence>
<dbReference type="SMART" id="SM00829">
    <property type="entry name" value="PKS_ER"/>
    <property type="match status" value="1"/>
</dbReference>
<dbReference type="InterPro" id="IPR014188">
    <property type="entry name" value="Acrylyl-CoA_reductase_AcuI"/>
</dbReference>
<name>A0A7X5LL21_9ALTE</name>
<dbReference type="NCBIfam" id="TIGR02823">
    <property type="entry name" value="oxido_YhdH"/>
    <property type="match status" value="1"/>
</dbReference>